<sequence length="111" mass="11346">MNPNAVGTPEDADAGKAMITRAGTVSYSAPTGERINLNYVAGDKGFVPTGDHLPTPPSDTKEVADAKVAFQIAYDAAAKAAAEAPEFPASQSNNGAYGYAQAPAAPVRSTY</sequence>
<accession>A0A8J2PQD5</accession>
<dbReference type="OrthoDB" id="6624940at2759"/>
<dbReference type="GO" id="GO:0042302">
    <property type="term" value="F:structural constituent of cuticle"/>
    <property type="evidence" value="ECO:0007669"/>
    <property type="project" value="UniProtKB-UniRule"/>
</dbReference>
<evidence type="ECO:0000313" key="3">
    <source>
        <dbReference type="EMBL" id="CAG7829319.1"/>
    </source>
</evidence>
<comment type="caution">
    <text evidence="3">The sequence shown here is derived from an EMBL/GenBank/DDBJ whole genome shotgun (WGS) entry which is preliminary data.</text>
</comment>
<keyword evidence="4" id="KW-1185">Reference proteome</keyword>
<proteinExistence type="predicted"/>
<name>A0A8J2PQD5_9HEXA</name>
<dbReference type="Proteomes" id="UP000708208">
    <property type="component" value="Unassembled WGS sequence"/>
</dbReference>
<evidence type="ECO:0000256" key="2">
    <source>
        <dbReference type="SAM" id="MobiDB-lite"/>
    </source>
</evidence>
<reference evidence="3" key="1">
    <citation type="submission" date="2021-06" db="EMBL/GenBank/DDBJ databases">
        <authorList>
            <person name="Hodson N. C."/>
            <person name="Mongue J. A."/>
            <person name="Jaron S. K."/>
        </authorList>
    </citation>
    <scope>NUCLEOTIDE SEQUENCE</scope>
</reference>
<evidence type="ECO:0000313" key="4">
    <source>
        <dbReference type="Proteomes" id="UP000708208"/>
    </source>
</evidence>
<feature type="region of interest" description="Disordered" evidence="2">
    <location>
        <begin position="87"/>
        <end position="111"/>
    </location>
</feature>
<keyword evidence="1" id="KW-0193">Cuticle</keyword>
<evidence type="ECO:0000256" key="1">
    <source>
        <dbReference type="PROSITE-ProRule" id="PRU00497"/>
    </source>
</evidence>
<gene>
    <name evidence="3" type="ORF">AFUS01_LOCUS39188</name>
</gene>
<dbReference type="AlphaFoldDB" id="A0A8J2PQD5"/>
<protein>
    <submittedName>
        <fullName evidence="3">Uncharacterized protein</fullName>
    </submittedName>
</protein>
<organism evidence="3 4">
    <name type="scientific">Allacma fusca</name>
    <dbReference type="NCBI Taxonomy" id="39272"/>
    <lineage>
        <taxon>Eukaryota</taxon>
        <taxon>Metazoa</taxon>
        <taxon>Ecdysozoa</taxon>
        <taxon>Arthropoda</taxon>
        <taxon>Hexapoda</taxon>
        <taxon>Collembola</taxon>
        <taxon>Symphypleona</taxon>
        <taxon>Sminthuridae</taxon>
        <taxon>Allacma</taxon>
    </lineage>
</organism>
<dbReference type="EMBL" id="CAJVCH010550983">
    <property type="protein sequence ID" value="CAG7829319.1"/>
    <property type="molecule type" value="Genomic_DNA"/>
</dbReference>
<dbReference type="PROSITE" id="PS51155">
    <property type="entry name" value="CHIT_BIND_RR_2"/>
    <property type="match status" value="1"/>
</dbReference>
<dbReference type="InterPro" id="IPR000618">
    <property type="entry name" value="Insect_cuticle"/>
</dbReference>
<dbReference type="Pfam" id="PF00379">
    <property type="entry name" value="Chitin_bind_4"/>
    <property type="match status" value="1"/>
</dbReference>